<dbReference type="RefSeq" id="WP_070808559.1">
    <property type="nucleotide sequence ID" value="NZ_BBXL01000003.1"/>
</dbReference>
<dbReference type="OrthoDB" id="880459at2"/>
<reference evidence="4" key="1">
    <citation type="submission" date="2016-11" db="EMBL/GenBank/DDBJ databases">
        <authorList>
            <person name="Varghese N."/>
            <person name="Submissions S."/>
        </authorList>
    </citation>
    <scope>NUCLEOTIDE SEQUENCE [LARGE SCALE GENOMIC DNA]</scope>
    <source>
        <strain evidence="4">DSM 27370</strain>
    </source>
</reference>
<feature type="domain" description="DUF4377" evidence="2">
    <location>
        <begin position="28"/>
        <end position="101"/>
    </location>
</feature>
<sequence>MKKLILFYGLVLLAVSACTSSKTTRYRVASEYGDCVGVAPQKCMYVKVGNQADWQFFYSRIEGFNYEEGYEYVLDVKTEKRENTPADASSFRYILVKQISKTRTTSTGLPRIPSRNTGYQINGKVVSIEDATIGRGAAQGQFGVLVVGIEVTSSTDTFVKPGDIVYCELLPSPSVKPVKGREYVFKAKSKHPAHAKGVYFLETDVIDLK</sequence>
<feature type="chain" id="PRO_5009908406" description="DUF4377 domain-containing protein" evidence="1">
    <location>
        <begin position="20"/>
        <end position="209"/>
    </location>
</feature>
<keyword evidence="1" id="KW-0732">Signal</keyword>
<dbReference type="EMBL" id="FQUC01000003">
    <property type="protein sequence ID" value="SHF00939.1"/>
    <property type="molecule type" value="Genomic_DNA"/>
</dbReference>
<dbReference type="AlphaFoldDB" id="A0A1M4Y5I4"/>
<protein>
    <recommendedName>
        <fullName evidence="2">DUF4377 domain-containing protein</fullName>
    </recommendedName>
</protein>
<evidence type="ECO:0000313" key="3">
    <source>
        <dbReference type="EMBL" id="SHF00939.1"/>
    </source>
</evidence>
<accession>A0A1M4Y5I4</accession>
<feature type="signal peptide" evidence="1">
    <location>
        <begin position="1"/>
        <end position="19"/>
    </location>
</feature>
<evidence type="ECO:0000259" key="2">
    <source>
        <dbReference type="Pfam" id="PF14302"/>
    </source>
</evidence>
<dbReference type="PROSITE" id="PS51257">
    <property type="entry name" value="PROKAR_LIPOPROTEIN"/>
    <property type="match status" value="1"/>
</dbReference>
<name>A0A1M4Y5I4_9BACT</name>
<gene>
    <name evidence="3" type="ORF">SAMN05444362_10378</name>
</gene>
<proteinExistence type="predicted"/>
<keyword evidence="4" id="KW-1185">Reference proteome</keyword>
<evidence type="ECO:0000313" key="4">
    <source>
        <dbReference type="Proteomes" id="UP000184480"/>
    </source>
</evidence>
<dbReference type="InterPro" id="IPR025485">
    <property type="entry name" value="DUF4377"/>
</dbReference>
<dbReference type="Pfam" id="PF14302">
    <property type="entry name" value="DUF4377"/>
    <property type="match status" value="1"/>
</dbReference>
<evidence type="ECO:0000256" key="1">
    <source>
        <dbReference type="SAM" id="SignalP"/>
    </source>
</evidence>
<dbReference type="Proteomes" id="UP000184480">
    <property type="component" value="Unassembled WGS sequence"/>
</dbReference>
<dbReference type="STRING" id="1346286.SAMN05444362_10378"/>
<organism evidence="3 4">
    <name type="scientific">Dysgonomonas macrotermitis</name>
    <dbReference type="NCBI Taxonomy" id="1346286"/>
    <lineage>
        <taxon>Bacteria</taxon>
        <taxon>Pseudomonadati</taxon>
        <taxon>Bacteroidota</taxon>
        <taxon>Bacteroidia</taxon>
        <taxon>Bacteroidales</taxon>
        <taxon>Dysgonomonadaceae</taxon>
        <taxon>Dysgonomonas</taxon>
    </lineage>
</organism>